<feature type="transmembrane region" description="Helical" evidence="1">
    <location>
        <begin position="110"/>
        <end position="128"/>
    </location>
</feature>
<keyword evidence="1" id="KW-1133">Transmembrane helix</keyword>
<dbReference type="EMBL" id="JBHUOM010000023">
    <property type="protein sequence ID" value="MFD2936186.1"/>
    <property type="molecule type" value="Genomic_DNA"/>
</dbReference>
<dbReference type="Proteomes" id="UP001597512">
    <property type="component" value="Unassembled WGS sequence"/>
</dbReference>
<evidence type="ECO:0000313" key="2">
    <source>
        <dbReference type="EMBL" id="MFD2936186.1"/>
    </source>
</evidence>
<comment type="caution">
    <text evidence="2">The sequence shown here is derived from an EMBL/GenBank/DDBJ whole genome shotgun (WGS) entry which is preliminary data.</text>
</comment>
<evidence type="ECO:0000256" key="1">
    <source>
        <dbReference type="SAM" id="Phobius"/>
    </source>
</evidence>
<feature type="transmembrane region" description="Helical" evidence="1">
    <location>
        <begin position="71"/>
        <end position="90"/>
    </location>
</feature>
<feature type="transmembrane region" description="Helical" evidence="1">
    <location>
        <begin position="16"/>
        <end position="37"/>
    </location>
</feature>
<evidence type="ECO:0000313" key="3">
    <source>
        <dbReference type="Proteomes" id="UP001597512"/>
    </source>
</evidence>
<accession>A0ABW6AL07</accession>
<organism evidence="2 3">
    <name type="scientific">Spirosoma flavum</name>
    <dbReference type="NCBI Taxonomy" id="2048557"/>
    <lineage>
        <taxon>Bacteria</taxon>
        <taxon>Pseudomonadati</taxon>
        <taxon>Bacteroidota</taxon>
        <taxon>Cytophagia</taxon>
        <taxon>Cytophagales</taxon>
        <taxon>Cytophagaceae</taxon>
        <taxon>Spirosoma</taxon>
    </lineage>
</organism>
<proteinExistence type="predicted"/>
<keyword evidence="1" id="KW-0812">Transmembrane</keyword>
<gene>
    <name evidence="2" type="ORF">ACFS25_20565</name>
</gene>
<reference evidence="3" key="1">
    <citation type="journal article" date="2019" name="Int. J. Syst. Evol. Microbiol.">
        <title>The Global Catalogue of Microorganisms (GCM) 10K type strain sequencing project: providing services to taxonomists for standard genome sequencing and annotation.</title>
        <authorList>
            <consortium name="The Broad Institute Genomics Platform"/>
            <consortium name="The Broad Institute Genome Sequencing Center for Infectious Disease"/>
            <person name="Wu L."/>
            <person name="Ma J."/>
        </authorList>
    </citation>
    <scope>NUCLEOTIDE SEQUENCE [LARGE SCALE GENOMIC DNA]</scope>
    <source>
        <strain evidence="3">KCTC 52490</strain>
    </source>
</reference>
<feature type="transmembrane region" description="Helical" evidence="1">
    <location>
        <begin position="140"/>
        <end position="160"/>
    </location>
</feature>
<name>A0ABW6AL07_9BACT</name>
<dbReference type="Pfam" id="PF10011">
    <property type="entry name" value="DUF2254"/>
    <property type="match status" value="1"/>
</dbReference>
<dbReference type="RefSeq" id="WP_381504761.1">
    <property type="nucleotide sequence ID" value="NZ_JBHUOM010000023.1"/>
</dbReference>
<keyword evidence="3" id="KW-1185">Reference proteome</keyword>
<sequence length="444" mass="49521">MPTRFRQYWQQLQESLWFVPGLMVLASFGLAYGLVAFDTHTSWHGEKRFPLLFASGADGARGMLSAISGSMLTVAALAFSLTLSTISQVSSQYSPRVLRNFMRDRVNQVVMGYFVGVFAYCLIVLGTIRGTDEIKFVPSTAVLVGLLLALGGVAALIFFIHHIAESLQTGTIVQHIFHETNKAIDELFPDQFGEPIDDPEKAKAALAYADEEAGWRPVFAKKTGYLQQINTDGLLSWATRHHVVLRIEKEMGAFIGEGSLLFSVRSGMERPEPDEADWPNDLMDYVSIGRHRNVEQDVAFGIQQLVDITLKALSPGINDTTTAIMAVDYLGAVGERLARREFPARLRSDGKHLRVLVRSTDFDDYVRLAFDLPRINAKGNHAVFRRLLRALSLVASAACSDDRQPILRLQASLLMTYAGQTLATDYEKKEVWALYRKLMETWPG</sequence>
<keyword evidence="1" id="KW-0472">Membrane</keyword>
<protein>
    <submittedName>
        <fullName evidence="2">DUF2254 domain-containing protein</fullName>
    </submittedName>
</protein>
<dbReference type="InterPro" id="IPR018723">
    <property type="entry name" value="DUF2254_membrane"/>
</dbReference>